<evidence type="ECO:0000313" key="3">
    <source>
        <dbReference type="Proteomes" id="UP001254848"/>
    </source>
</evidence>
<dbReference type="EMBL" id="JAUOZS010000001">
    <property type="protein sequence ID" value="MDT8901817.1"/>
    <property type="molecule type" value="Genomic_DNA"/>
</dbReference>
<feature type="transmembrane region" description="Helical" evidence="1">
    <location>
        <begin position="15"/>
        <end position="36"/>
    </location>
</feature>
<evidence type="ECO:0000256" key="1">
    <source>
        <dbReference type="SAM" id="Phobius"/>
    </source>
</evidence>
<comment type="caution">
    <text evidence="2">The sequence shown here is derived from an EMBL/GenBank/DDBJ whole genome shotgun (WGS) entry which is preliminary data.</text>
</comment>
<dbReference type="Proteomes" id="UP001254848">
    <property type="component" value="Unassembled WGS sequence"/>
</dbReference>
<keyword evidence="1" id="KW-0812">Transmembrane</keyword>
<dbReference type="RefSeq" id="WP_413780320.1">
    <property type="nucleotide sequence ID" value="NZ_JAUOZS010000001.1"/>
</dbReference>
<name>A0ABU3NZS2_9FIRM</name>
<organism evidence="2 3">
    <name type="scientific">Anaeroselena agilis</name>
    <dbReference type="NCBI Taxonomy" id="3063788"/>
    <lineage>
        <taxon>Bacteria</taxon>
        <taxon>Bacillati</taxon>
        <taxon>Bacillota</taxon>
        <taxon>Negativicutes</taxon>
        <taxon>Acetonemataceae</taxon>
        <taxon>Anaeroselena</taxon>
    </lineage>
</organism>
<evidence type="ECO:0000313" key="2">
    <source>
        <dbReference type="EMBL" id="MDT8901817.1"/>
    </source>
</evidence>
<keyword evidence="1" id="KW-1133">Transmembrane helix</keyword>
<reference evidence="2 3" key="1">
    <citation type="submission" date="2023-07" db="EMBL/GenBank/DDBJ databases">
        <title>The novel representative of Negativicutes class, Anaeroselena agilis gen. nov. sp. nov.</title>
        <authorList>
            <person name="Prokofeva M.I."/>
            <person name="Elcheninov A.G."/>
            <person name="Klyukina A."/>
            <person name="Kublanov I.V."/>
            <person name="Frolov E.N."/>
            <person name="Podosokorskaya O.A."/>
        </authorList>
    </citation>
    <scope>NUCLEOTIDE SEQUENCE [LARGE SCALE GENOMIC DNA]</scope>
    <source>
        <strain evidence="2 3">4137-cl</strain>
    </source>
</reference>
<accession>A0ABU3NZS2</accession>
<protein>
    <submittedName>
        <fullName evidence="2">Uncharacterized protein</fullName>
    </submittedName>
</protein>
<keyword evidence="1" id="KW-0472">Membrane</keyword>
<keyword evidence="3" id="KW-1185">Reference proteome</keyword>
<sequence>MELITIAITWLEQHLAWALLIVFAAINVLVLAVHLAGKYVREHGMPPGPFKDKLDKIIYEIDRACDNMENPTKRSMAMIQLQQVLGWKRVFLPSAIIGWLIDAEVAFIRKVQQVTGTPDMHQEGGQTNGQNNA</sequence>
<proteinExistence type="predicted"/>
<gene>
    <name evidence="2" type="ORF">Q4T40_11220</name>
</gene>